<reference evidence="2 3" key="1">
    <citation type="submission" date="2005-03" db="EMBL/GenBank/DDBJ databases">
        <title>Brevibacillus brevis strain 47, complete genome.</title>
        <authorList>
            <person name="Hosoyama A."/>
            <person name="Yamada R."/>
            <person name="Hongo Y."/>
            <person name="Terui Y."/>
            <person name="Ankai A."/>
            <person name="Masuyama W."/>
            <person name="Sekiguchi M."/>
            <person name="Takeda T."/>
            <person name="Asano K."/>
            <person name="Ohji S."/>
            <person name="Ichikawa N."/>
            <person name="Narita S."/>
            <person name="Aoki N."/>
            <person name="Miura H."/>
            <person name="Matsushita S."/>
            <person name="Sekigawa T."/>
            <person name="Yamagata H."/>
            <person name="Yoshikawa H."/>
            <person name="Udaka S."/>
            <person name="Tanikawa S."/>
            <person name="Fujita N."/>
        </authorList>
    </citation>
    <scope>NUCLEOTIDE SEQUENCE [LARGE SCALE GENOMIC DNA]</scope>
    <source>
        <strain evidence="3">47 / JCM 6285 / NBRC 100599</strain>
        <strain evidence="2">NBRC 100599</strain>
    </source>
</reference>
<dbReference type="InterPro" id="IPR012340">
    <property type="entry name" value="NA-bd_OB-fold"/>
</dbReference>
<dbReference type="AlphaFoldDB" id="C0Z6X8"/>
<keyword evidence="3" id="KW-1185">Reference proteome</keyword>
<dbReference type="eggNOG" id="COG1793">
    <property type="taxonomic scope" value="Bacteria"/>
</dbReference>
<name>C0Z6X8_BREBN</name>
<dbReference type="EMBL" id="AP008955">
    <property type="protein sequence ID" value="BAH43921.1"/>
    <property type="molecule type" value="Genomic_DNA"/>
</dbReference>
<evidence type="ECO:0000313" key="2">
    <source>
        <dbReference type="EMBL" id="BAH46327.1"/>
    </source>
</evidence>
<dbReference type="KEGG" id="bbe:BBR47_29440"/>
<evidence type="ECO:0008006" key="4">
    <source>
        <dbReference type="Google" id="ProtNLM"/>
    </source>
</evidence>
<dbReference type="STRING" id="358681.BBR47_29440"/>
<sequence>MSVRGRAITDTPTMSKIAYIDGRGEDLWDAIVARNMEGIVAKRKDGRYHADKRTDDFTKIINYTYVDVQIAGYRKGDFGWLAYYNGRPAGVIEHGVPRTHKKAFYGVAKQLITGEDREYVYLQPQIKARVKMRNWTKSGMLRSPVFVDFILAG</sequence>
<dbReference type="EMBL" id="AP008955">
    <property type="protein sequence ID" value="BAH46327.1"/>
    <property type="molecule type" value="Genomic_DNA"/>
</dbReference>
<dbReference type="HOGENOM" id="CLU_1709746_0_0_9"/>
<proteinExistence type="predicted"/>
<evidence type="ECO:0000313" key="1">
    <source>
        <dbReference type="EMBL" id="BAH43921.1"/>
    </source>
</evidence>
<organism evidence="2 3">
    <name type="scientific">Brevibacillus brevis (strain 47 / JCM 6285 / NBRC 100599)</name>
    <dbReference type="NCBI Taxonomy" id="358681"/>
    <lineage>
        <taxon>Bacteria</taxon>
        <taxon>Bacillati</taxon>
        <taxon>Bacillota</taxon>
        <taxon>Bacilli</taxon>
        <taxon>Bacillales</taxon>
        <taxon>Paenibacillaceae</taxon>
        <taxon>Brevibacillus</taxon>
    </lineage>
</organism>
<accession>C0Z6X8</accession>
<dbReference type="KEGG" id="bbe:BBR47_53500"/>
<dbReference type="SUPFAM" id="SSF56091">
    <property type="entry name" value="DNA ligase/mRNA capping enzyme, catalytic domain"/>
    <property type="match status" value="1"/>
</dbReference>
<evidence type="ECO:0000313" key="3">
    <source>
        <dbReference type="Proteomes" id="UP000001877"/>
    </source>
</evidence>
<protein>
    <recommendedName>
        <fullName evidence="4">ATP-dependent DNA ligase family profile domain-containing protein</fullName>
    </recommendedName>
</protein>
<gene>
    <name evidence="1" type="ordered locus">BBR47_29440</name>
    <name evidence="2" type="ordered locus">BBR47_53500</name>
</gene>
<dbReference type="Gene3D" id="3.30.1490.70">
    <property type="match status" value="1"/>
</dbReference>
<dbReference type="SUPFAM" id="SSF50249">
    <property type="entry name" value="Nucleic acid-binding proteins"/>
    <property type="match status" value="1"/>
</dbReference>
<dbReference type="Proteomes" id="UP000001877">
    <property type="component" value="Chromosome"/>
</dbReference>